<accession>A0A8I6RZX0</accession>
<dbReference type="GeneID" id="106669489"/>
<evidence type="ECO:0000313" key="14">
    <source>
        <dbReference type="Proteomes" id="UP000494040"/>
    </source>
</evidence>
<protein>
    <recommendedName>
        <fullName evidence="15">Protein transport protein Sec24C</fullName>
    </recommendedName>
</protein>
<dbReference type="SUPFAM" id="SSF81995">
    <property type="entry name" value="beta-sandwich domain of Sec23/24"/>
    <property type="match status" value="1"/>
</dbReference>
<dbReference type="SUPFAM" id="SSF82754">
    <property type="entry name" value="C-terminal, gelsolin-like domain of Sec23/24"/>
    <property type="match status" value="1"/>
</dbReference>
<dbReference type="Pfam" id="PF04810">
    <property type="entry name" value="zf-Sec23_Sec24"/>
    <property type="match status" value="1"/>
</dbReference>
<dbReference type="CTD" id="33409"/>
<evidence type="ECO:0000256" key="3">
    <source>
        <dbReference type="ARBA" id="ARBA00008334"/>
    </source>
</evidence>
<dbReference type="InterPro" id="IPR007123">
    <property type="entry name" value="Gelsolin-like_dom"/>
</dbReference>
<feature type="domain" description="Sec23/Sec24 beta-sandwich" evidence="12">
    <location>
        <begin position="948"/>
        <end position="1031"/>
    </location>
</feature>
<evidence type="ECO:0000256" key="5">
    <source>
        <dbReference type="ARBA" id="ARBA00022927"/>
    </source>
</evidence>
<dbReference type="CDD" id="cd01479">
    <property type="entry name" value="Sec24-like"/>
    <property type="match status" value="1"/>
</dbReference>
<dbReference type="GO" id="GO:0008270">
    <property type="term" value="F:zinc ion binding"/>
    <property type="evidence" value="ECO:0007669"/>
    <property type="project" value="InterPro"/>
</dbReference>
<dbReference type="Pfam" id="PF04811">
    <property type="entry name" value="Sec23_trunk"/>
    <property type="match status" value="1"/>
</dbReference>
<keyword evidence="4" id="KW-0813">Transport</keyword>
<sequence>MNPQYMAQPQQPHYMAPQGYGAYPPPLGNQMPPSSQVPQQQNQPPQNGVQSQESPMREPRAEMASFGQQNVNVPPSFNQNSNLPPNMNQGQMPSMMMQNKAPQPNLQSQNINQMPLPQMSQNKLPPTQNPTTQSMAPLQNKIMPPTTTLANMMPPTSNHDNMMPPMSNQPNMMPPTSNQPNMMPPTSNQPNMVPPTSNLANMPPTSTHANMMPPTSNHANMPPTSTPANMMPPTLNHANMPPTSTPANMMPPASNHANMPPTSTPANMMSPTSNHANMPPTTTPANVMSPTSNHGNMMPPSSNRGMMPPNLATGNMMAPTSNYGMMPPTSTHASMMPPGPLHNNMGPPMNLGPQKNVAPQNNMGPQMNLGHQNNMAPPMNTGPPQLGMPMPTQNHLVKNMANMNLNGPQPMQPTQQMNPMGMKSPMQNYPSHGYPMINGGPGQMHGNGMPDPNSTAKPNMPPSMHQQPGHPPMMPNQQAAYHGASSPGSYPPPQPGYHQQGQHPYPAAQPSYPDQQQPQKRLDPDLMPSPMQVMEEDQRTKSGIFYTNQKGQVPPLVTTDFIVNDQGNASPRFIRSTMYNIPISADLIKQTAVPFGLVISPMADVMEEEQLPPLVDFGEIGPVRCIRCKAYMCPNMQFFDGGRRFHCLLCTASTEVPEEYFQHLDHTGLRVDRFERAELILGTYDIIATKEYCRENVPPKPPALIFLIDVSYNNVKSGLVSLICSQMKSFLQCLPKERGQEKSSLKVGFITYNSSVHFYNIKPTLGQPQMLIVGDTQEMFMPLLDGSLADAQESESLIDTLMQQIPAMFADTKETETILGPAIQAGLEVLKASNCAGKLLVFHSSLPTCEAPGKLKNRDDRKLLGTDKEKTVLTPQNTFYNNLGQECVAAGCSVDLFALYNSYIDLATIGQVCRLTGGEVYKYAYFQADLDGERLVADVEKDIRRLCAFDAIMRVRTSTGVRPTDFYGHFYMSNTTDIELACIDPDKAVAVEIKHDDKLPEDSTVYIQTALLYTSLTGQRRIRIINLALKTCSQMSDIYKTCELDTIMNFFFKQSVVKILDTPARVVKDNLVTVSAQILACYRKNCASPTSAGQLILPECMKLLPVYMNSLLKSDPLSGGSDMTVDDRWYVMAAVLTMDIYSSLLYYYPRLLPLHEMDDEFPMAIRCSANKMEDKGVYLLENGIYMFLWLGLLVPSEWVMAVFGVPSTAQVDTDKNRLPVLNNPLNEKIRGIVNTINAGRHRTMRLTLVRQGDKMELVMKHFLVEDKGLDNSSSYVDFLCHLHKEIRSQVS</sequence>
<dbReference type="InterPro" id="IPR006895">
    <property type="entry name" value="Znf_Sec23_Sec24"/>
</dbReference>
<dbReference type="Gene3D" id="2.60.40.1670">
    <property type="entry name" value="beta-sandwich domain of Sec23/24"/>
    <property type="match status" value="1"/>
</dbReference>
<dbReference type="GO" id="GO:0070971">
    <property type="term" value="C:endoplasmic reticulum exit site"/>
    <property type="evidence" value="ECO:0007669"/>
    <property type="project" value="TreeGrafter"/>
</dbReference>
<dbReference type="SUPFAM" id="SSF81811">
    <property type="entry name" value="Helical domain of Sec23/24"/>
    <property type="match status" value="1"/>
</dbReference>
<evidence type="ECO:0000256" key="4">
    <source>
        <dbReference type="ARBA" id="ARBA00022448"/>
    </source>
</evidence>
<feature type="compositionally biased region" description="Polar residues" evidence="7">
    <location>
        <begin position="66"/>
        <end position="88"/>
    </location>
</feature>
<evidence type="ECO:0000259" key="9">
    <source>
        <dbReference type="Pfam" id="PF04810"/>
    </source>
</evidence>
<dbReference type="SUPFAM" id="SSF82919">
    <property type="entry name" value="Zn-finger domain of Sec23/24"/>
    <property type="match status" value="1"/>
</dbReference>
<evidence type="ECO:0000259" key="12">
    <source>
        <dbReference type="Pfam" id="PF08033"/>
    </source>
</evidence>
<feature type="region of interest" description="Disordered" evidence="7">
    <location>
        <begin position="1"/>
        <end position="88"/>
    </location>
</feature>
<dbReference type="InterPro" id="IPR036465">
    <property type="entry name" value="vWFA_dom_sf"/>
</dbReference>
<dbReference type="Gene3D" id="3.40.20.10">
    <property type="entry name" value="Severin"/>
    <property type="match status" value="1"/>
</dbReference>
<dbReference type="OrthoDB" id="49016at2759"/>
<feature type="compositionally biased region" description="Low complexity" evidence="7">
    <location>
        <begin position="475"/>
        <end position="488"/>
    </location>
</feature>
<feature type="domain" description="Zinc finger Sec23/Sec24-type" evidence="9">
    <location>
        <begin position="622"/>
        <end position="660"/>
    </location>
</feature>
<evidence type="ECO:0000259" key="10">
    <source>
        <dbReference type="Pfam" id="PF04811"/>
    </source>
</evidence>
<dbReference type="GO" id="GO:0000149">
    <property type="term" value="F:SNARE binding"/>
    <property type="evidence" value="ECO:0007669"/>
    <property type="project" value="TreeGrafter"/>
</dbReference>
<evidence type="ECO:0008006" key="15">
    <source>
        <dbReference type="Google" id="ProtNLM"/>
    </source>
</evidence>
<comment type="subcellular location">
    <subcellularLocation>
        <location evidence="1">Cytoplasmic vesicle</location>
        <location evidence="1">COPII-coated vesicle membrane</location>
        <topology evidence="1">Peripheral membrane protein</topology>
        <orientation evidence="1">Cytoplasmic side</orientation>
    </subcellularLocation>
    <subcellularLocation>
        <location evidence="2">Endoplasmic reticulum membrane</location>
        <topology evidence="2">Peripheral membrane protein</topology>
        <orientation evidence="2">Cytoplasmic side</orientation>
    </subcellularLocation>
</comment>
<dbReference type="InterPro" id="IPR036174">
    <property type="entry name" value="Znf_Sec23_Sec24_sf"/>
</dbReference>
<evidence type="ECO:0000259" key="11">
    <source>
        <dbReference type="Pfam" id="PF04815"/>
    </source>
</evidence>
<dbReference type="RefSeq" id="XP_014254496.1">
    <property type="nucleotide sequence ID" value="XM_014399010.2"/>
</dbReference>
<evidence type="ECO:0000256" key="2">
    <source>
        <dbReference type="ARBA" id="ARBA00004397"/>
    </source>
</evidence>
<dbReference type="Gene3D" id="3.40.50.410">
    <property type="entry name" value="von Willebrand factor, type A domain"/>
    <property type="match status" value="1"/>
</dbReference>
<dbReference type="PANTHER" id="PTHR13803">
    <property type="entry name" value="SEC24-RELATED PROTEIN"/>
    <property type="match status" value="1"/>
</dbReference>
<feature type="compositionally biased region" description="Low complexity" evidence="7">
    <location>
        <begin position="496"/>
        <end position="506"/>
    </location>
</feature>
<feature type="compositionally biased region" description="Polar residues" evidence="7">
    <location>
        <begin position="1"/>
        <end position="11"/>
    </location>
</feature>
<dbReference type="Pfam" id="PF04815">
    <property type="entry name" value="Sec23_helical"/>
    <property type="match status" value="1"/>
</dbReference>
<dbReference type="InterPro" id="IPR041742">
    <property type="entry name" value="Sec24-like_trunk_dom"/>
</dbReference>
<comment type="similarity">
    <text evidence="3">Belongs to the SEC23/SEC24 family. SEC24 subfamily.</text>
</comment>
<evidence type="ECO:0000256" key="1">
    <source>
        <dbReference type="ARBA" id="ARBA00004299"/>
    </source>
</evidence>
<feature type="compositionally biased region" description="Low complexity" evidence="7">
    <location>
        <begin position="29"/>
        <end position="52"/>
    </location>
</feature>
<dbReference type="GO" id="GO:0090110">
    <property type="term" value="P:COPII-coated vesicle cargo loading"/>
    <property type="evidence" value="ECO:0007669"/>
    <property type="project" value="TreeGrafter"/>
</dbReference>
<feature type="domain" description="Sec23/Sec24 helical" evidence="11">
    <location>
        <begin position="1044"/>
        <end position="1144"/>
    </location>
</feature>
<keyword evidence="5" id="KW-0653">Protein transport</keyword>
<dbReference type="GO" id="GO:0005789">
    <property type="term" value="C:endoplasmic reticulum membrane"/>
    <property type="evidence" value="ECO:0007669"/>
    <property type="project" value="UniProtKB-SubCell"/>
</dbReference>
<dbReference type="InterPro" id="IPR036180">
    <property type="entry name" value="Gelsolin-like_dom_sf"/>
</dbReference>
<dbReference type="Pfam" id="PF08033">
    <property type="entry name" value="Sec23_BS"/>
    <property type="match status" value="1"/>
</dbReference>
<dbReference type="InterPro" id="IPR006896">
    <property type="entry name" value="Sec23/24_trunk_dom"/>
</dbReference>
<feature type="domain" description="Gelsolin-like" evidence="8">
    <location>
        <begin position="1164"/>
        <end position="1231"/>
    </location>
</feature>
<dbReference type="OMA" id="INPFMTF"/>
<proteinExistence type="inferred from homology"/>
<evidence type="ECO:0000256" key="7">
    <source>
        <dbReference type="SAM" id="MobiDB-lite"/>
    </source>
</evidence>
<dbReference type="InterPro" id="IPR012990">
    <property type="entry name" value="Beta-sandwich_Sec23_24"/>
</dbReference>
<keyword evidence="6" id="KW-0968">Cytoplasmic vesicle</keyword>
<dbReference type="Proteomes" id="UP000494040">
    <property type="component" value="Unassembled WGS sequence"/>
</dbReference>
<keyword evidence="14" id="KW-1185">Reference proteome</keyword>
<dbReference type="InterPro" id="IPR029006">
    <property type="entry name" value="ADF-H/Gelsolin-like_dom_sf"/>
</dbReference>
<dbReference type="InterPro" id="IPR036175">
    <property type="entry name" value="Sec23/24_helical_dom_sf"/>
</dbReference>
<dbReference type="SUPFAM" id="SSF53300">
    <property type="entry name" value="vWA-like"/>
    <property type="match status" value="1"/>
</dbReference>
<dbReference type="Pfam" id="PF00626">
    <property type="entry name" value="Gelsolin"/>
    <property type="match status" value="1"/>
</dbReference>
<feature type="region of interest" description="Disordered" evidence="7">
    <location>
        <begin position="432"/>
        <end position="529"/>
    </location>
</feature>
<organism evidence="13 14">
    <name type="scientific">Cimex lectularius</name>
    <name type="common">Bed bug</name>
    <name type="synonym">Acanthia lectularia</name>
    <dbReference type="NCBI Taxonomy" id="79782"/>
    <lineage>
        <taxon>Eukaryota</taxon>
        <taxon>Metazoa</taxon>
        <taxon>Ecdysozoa</taxon>
        <taxon>Arthropoda</taxon>
        <taxon>Hexapoda</taxon>
        <taxon>Insecta</taxon>
        <taxon>Pterygota</taxon>
        <taxon>Neoptera</taxon>
        <taxon>Paraneoptera</taxon>
        <taxon>Hemiptera</taxon>
        <taxon>Heteroptera</taxon>
        <taxon>Panheteroptera</taxon>
        <taxon>Cimicomorpha</taxon>
        <taxon>Cimicidae</taxon>
        <taxon>Cimex</taxon>
    </lineage>
</organism>
<dbReference type="Gene3D" id="1.20.120.730">
    <property type="entry name" value="Sec23/Sec24 helical domain"/>
    <property type="match status" value="1"/>
</dbReference>
<dbReference type="GO" id="GO:0006886">
    <property type="term" value="P:intracellular protein transport"/>
    <property type="evidence" value="ECO:0007669"/>
    <property type="project" value="InterPro"/>
</dbReference>
<dbReference type="InterPro" id="IPR050550">
    <property type="entry name" value="SEC23_SEC24_subfamily"/>
</dbReference>
<dbReference type="InterPro" id="IPR006900">
    <property type="entry name" value="Sec23/24_helical_dom"/>
</dbReference>
<dbReference type="KEGG" id="clec:106669489"/>
<dbReference type="FunFam" id="3.40.50.410:FF:000020">
    <property type="entry name" value="protein transport protein Sec24D isoform X1"/>
    <property type="match status" value="1"/>
</dbReference>
<dbReference type="GO" id="GO:0030127">
    <property type="term" value="C:COPII vesicle coat"/>
    <property type="evidence" value="ECO:0007669"/>
    <property type="project" value="InterPro"/>
</dbReference>
<evidence type="ECO:0000256" key="6">
    <source>
        <dbReference type="ARBA" id="ARBA00023329"/>
    </source>
</evidence>
<feature type="domain" description="Sec23/Sec24 trunk" evidence="10">
    <location>
        <begin position="699"/>
        <end position="942"/>
    </location>
</feature>
<dbReference type="PANTHER" id="PTHR13803:SF4">
    <property type="entry name" value="SECRETORY 24CD, ISOFORM C"/>
    <property type="match status" value="1"/>
</dbReference>
<evidence type="ECO:0000259" key="8">
    <source>
        <dbReference type="Pfam" id="PF00626"/>
    </source>
</evidence>
<name>A0A8I6RZX0_CIMLE</name>
<evidence type="ECO:0000313" key="13">
    <source>
        <dbReference type="EnsemblMetazoa" id="XP_014254496.1"/>
    </source>
</evidence>
<dbReference type="Gene3D" id="2.30.30.380">
    <property type="entry name" value="Zn-finger domain of Sec23/24"/>
    <property type="match status" value="1"/>
</dbReference>
<dbReference type="EnsemblMetazoa" id="XM_014399010.2">
    <property type="protein sequence ID" value="XP_014254496.1"/>
    <property type="gene ID" value="LOC106669489"/>
</dbReference>
<reference evidence="13" key="1">
    <citation type="submission" date="2022-01" db="UniProtKB">
        <authorList>
            <consortium name="EnsemblMetazoa"/>
        </authorList>
    </citation>
    <scope>IDENTIFICATION</scope>
</reference>